<accession>A0AAV7QKY6</accession>
<dbReference type="AlphaFoldDB" id="A0AAV7QKY6"/>
<sequence length="81" mass="8685">MARTRQSGKKNPLAGSGCVDVTQVLLSNTDNFRGMLRNGSLLLFSLAKALLCFANNGEEQRGILRIHLPAFVDTCTAAGAY</sequence>
<dbReference type="EMBL" id="JANPWB010000010">
    <property type="protein sequence ID" value="KAJ1139795.1"/>
    <property type="molecule type" value="Genomic_DNA"/>
</dbReference>
<comment type="caution">
    <text evidence="1">The sequence shown here is derived from an EMBL/GenBank/DDBJ whole genome shotgun (WGS) entry which is preliminary data.</text>
</comment>
<evidence type="ECO:0000313" key="1">
    <source>
        <dbReference type="EMBL" id="KAJ1139795.1"/>
    </source>
</evidence>
<evidence type="ECO:0000313" key="2">
    <source>
        <dbReference type="Proteomes" id="UP001066276"/>
    </source>
</evidence>
<organism evidence="1 2">
    <name type="scientific">Pleurodeles waltl</name>
    <name type="common">Iberian ribbed newt</name>
    <dbReference type="NCBI Taxonomy" id="8319"/>
    <lineage>
        <taxon>Eukaryota</taxon>
        <taxon>Metazoa</taxon>
        <taxon>Chordata</taxon>
        <taxon>Craniata</taxon>
        <taxon>Vertebrata</taxon>
        <taxon>Euteleostomi</taxon>
        <taxon>Amphibia</taxon>
        <taxon>Batrachia</taxon>
        <taxon>Caudata</taxon>
        <taxon>Salamandroidea</taxon>
        <taxon>Salamandridae</taxon>
        <taxon>Pleurodelinae</taxon>
        <taxon>Pleurodeles</taxon>
    </lineage>
</organism>
<protein>
    <submittedName>
        <fullName evidence="1">Uncharacterized protein</fullName>
    </submittedName>
</protein>
<keyword evidence="2" id="KW-1185">Reference proteome</keyword>
<dbReference type="Proteomes" id="UP001066276">
    <property type="component" value="Chromosome 6"/>
</dbReference>
<gene>
    <name evidence="1" type="ORF">NDU88_006159</name>
</gene>
<proteinExistence type="predicted"/>
<name>A0AAV7QKY6_PLEWA</name>
<reference evidence="1" key="1">
    <citation type="journal article" date="2022" name="bioRxiv">
        <title>Sequencing and chromosome-scale assembly of the giantPleurodeles waltlgenome.</title>
        <authorList>
            <person name="Brown T."/>
            <person name="Elewa A."/>
            <person name="Iarovenko S."/>
            <person name="Subramanian E."/>
            <person name="Araus A.J."/>
            <person name="Petzold A."/>
            <person name="Susuki M."/>
            <person name="Suzuki K.-i.T."/>
            <person name="Hayashi T."/>
            <person name="Toyoda A."/>
            <person name="Oliveira C."/>
            <person name="Osipova E."/>
            <person name="Leigh N.D."/>
            <person name="Simon A."/>
            <person name="Yun M.H."/>
        </authorList>
    </citation>
    <scope>NUCLEOTIDE SEQUENCE</scope>
    <source>
        <strain evidence="1">20211129_DDA</strain>
        <tissue evidence="1">Liver</tissue>
    </source>
</reference>